<comment type="caution">
    <text evidence="2">The sequence shown here is derived from an EMBL/GenBank/DDBJ whole genome shotgun (WGS) entry which is preliminary data.</text>
</comment>
<evidence type="ECO:0000313" key="3">
    <source>
        <dbReference type="Proteomes" id="UP000245076"/>
    </source>
</evidence>
<dbReference type="AlphaFoldDB" id="A0A2P2CYF0"/>
<sequence length="95" mass="10649">MKTASTRICQIGVPPSKIFAKDSRGQCHKYKGKLIKPKNIEIGFPKTLRLNLERFPELISNTAPNTGTKARNPGNADPFLIRKIPKKIHKIPNTD</sequence>
<evidence type="ECO:0000256" key="1">
    <source>
        <dbReference type="SAM" id="MobiDB-lite"/>
    </source>
</evidence>
<accession>A0A2P2CYF0</accession>
<feature type="compositionally biased region" description="Polar residues" evidence="1">
    <location>
        <begin position="60"/>
        <end position="69"/>
    </location>
</feature>
<gene>
    <name evidence="2" type="ORF">LPTSP1_04190</name>
</gene>
<keyword evidence="3" id="KW-1185">Reference proteome</keyword>
<reference evidence="2 3" key="1">
    <citation type="submission" date="2018-02" db="EMBL/GenBank/DDBJ databases">
        <title>Novel Leptospira species isolated from soil and water in Japan.</title>
        <authorList>
            <person name="Nakao R."/>
            <person name="Masuzawa T."/>
        </authorList>
    </citation>
    <scope>NUCLEOTIDE SEQUENCE [LARGE SCALE GENOMIC DNA]</scope>
    <source>
        <strain evidence="2 3">E8</strain>
    </source>
</reference>
<feature type="region of interest" description="Disordered" evidence="1">
    <location>
        <begin position="60"/>
        <end position="79"/>
    </location>
</feature>
<evidence type="ECO:0000313" key="2">
    <source>
        <dbReference type="EMBL" id="GBF37437.1"/>
    </source>
</evidence>
<dbReference type="Proteomes" id="UP000245076">
    <property type="component" value="Unassembled WGS sequence"/>
</dbReference>
<organism evidence="2 3">
    <name type="scientific">Leptospira johnsonii</name>
    <dbReference type="NCBI Taxonomy" id="1917820"/>
    <lineage>
        <taxon>Bacteria</taxon>
        <taxon>Pseudomonadati</taxon>
        <taxon>Spirochaetota</taxon>
        <taxon>Spirochaetia</taxon>
        <taxon>Leptospirales</taxon>
        <taxon>Leptospiraceae</taxon>
        <taxon>Leptospira</taxon>
    </lineage>
</organism>
<dbReference type="EMBL" id="BFAY01000005">
    <property type="protein sequence ID" value="GBF37437.1"/>
    <property type="molecule type" value="Genomic_DNA"/>
</dbReference>
<proteinExistence type="predicted"/>
<protein>
    <submittedName>
        <fullName evidence="2">Uncharacterized protein</fullName>
    </submittedName>
</protein>
<name>A0A2P2CYF0_9LEPT</name>